<comment type="caution">
    <text evidence="7">The sequence shown here is derived from an EMBL/GenBank/DDBJ whole genome shotgun (WGS) entry which is preliminary data.</text>
</comment>
<evidence type="ECO:0000256" key="4">
    <source>
        <dbReference type="ARBA" id="ARBA00023163"/>
    </source>
</evidence>
<evidence type="ECO:0000256" key="3">
    <source>
        <dbReference type="ARBA" id="ARBA00023125"/>
    </source>
</evidence>
<dbReference type="GO" id="GO:0006352">
    <property type="term" value="P:DNA-templated transcription initiation"/>
    <property type="evidence" value="ECO:0007669"/>
    <property type="project" value="InterPro"/>
</dbReference>
<dbReference type="InterPro" id="IPR013325">
    <property type="entry name" value="RNA_pol_sigma_r2"/>
</dbReference>
<evidence type="ECO:0000256" key="5">
    <source>
        <dbReference type="SAM" id="MobiDB-lite"/>
    </source>
</evidence>
<dbReference type="SUPFAM" id="SSF88946">
    <property type="entry name" value="Sigma2 domain of RNA polymerase sigma factors"/>
    <property type="match status" value="1"/>
</dbReference>
<dbReference type="Pfam" id="PF04542">
    <property type="entry name" value="Sigma70_r2"/>
    <property type="match status" value="1"/>
</dbReference>
<dbReference type="AlphaFoldDB" id="A0A7X2LB96"/>
<evidence type="ECO:0000313" key="8">
    <source>
        <dbReference type="Proteomes" id="UP000441032"/>
    </source>
</evidence>
<dbReference type="PANTHER" id="PTHR43133">
    <property type="entry name" value="RNA POLYMERASE ECF-TYPE SIGMA FACTO"/>
    <property type="match status" value="1"/>
</dbReference>
<gene>
    <name evidence="7" type="ORF">GJQ57_13600</name>
</gene>
<reference evidence="7 8" key="1">
    <citation type="submission" date="2019-11" db="EMBL/GenBank/DDBJ databases">
        <title>Phenotypic characterization of an OXA-22 and OXA-60 co-producing Ralstonia pickettii clinical strain.</title>
        <authorList>
            <person name="He F."/>
        </authorList>
    </citation>
    <scope>NUCLEOTIDE SEQUENCE [LARGE SCALE GENOMIC DNA]</scope>
    <source>
        <strain evidence="7 8">PSLESD1</strain>
    </source>
</reference>
<dbReference type="RefSeq" id="WP_154207159.1">
    <property type="nucleotide sequence ID" value="NZ_WJYN01000004.1"/>
</dbReference>
<accession>A0A7X2LB96</accession>
<evidence type="ECO:0000313" key="7">
    <source>
        <dbReference type="EMBL" id="MRS99680.1"/>
    </source>
</evidence>
<organism evidence="7 8">
    <name type="scientific">Ralstonia pickettii</name>
    <name type="common">Burkholderia pickettii</name>
    <dbReference type="NCBI Taxonomy" id="329"/>
    <lineage>
        <taxon>Bacteria</taxon>
        <taxon>Pseudomonadati</taxon>
        <taxon>Pseudomonadota</taxon>
        <taxon>Betaproteobacteria</taxon>
        <taxon>Burkholderiales</taxon>
        <taxon>Burkholderiaceae</taxon>
        <taxon>Ralstonia</taxon>
    </lineage>
</organism>
<keyword evidence="4" id="KW-0804">Transcription</keyword>
<keyword evidence="1" id="KW-0805">Transcription regulation</keyword>
<dbReference type="InterPro" id="IPR007627">
    <property type="entry name" value="RNA_pol_sigma70_r2"/>
</dbReference>
<evidence type="ECO:0000259" key="6">
    <source>
        <dbReference type="Pfam" id="PF04542"/>
    </source>
</evidence>
<dbReference type="GO" id="GO:0016987">
    <property type="term" value="F:sigma factor activity"/>
    <property type="evidence" value="ECO:0007669"/>
    <property type="project" value="UniProtKB-KW"/>
</dbReference>
<feature type="compositionally biased region" description="Basic and acidic residues" evidence="5">
    <location>
        <begin position="123"/>
        <end position="132"/>
    </location>
</feature>
<dbReference type="Gene3D" id="1.10.1740.10">
    <property type="match status" value="1"/>
</dbReference>
<name>A0A7X2LB96_RALPI</name>
<protein>
    <recommendedName>
        <fullName evidence="6">RNA polymerase sigma-70 region 2 domain-containing protein</fullName>
    </recommendedName>
</protein>
<proteinExistence type="predicted"/>
<keyword evidence="2" id="KW-0731">Sigma factor</keyword>
<dbReference type="EMBL" id="WJYN01000004">
    <property type="protein sequence ID" value="MRS99680.1"/>
    <property type="molecule type" value="Genomic_DNA"/>
</dbReference>
<feature type="domain" description="RNA polymerase sigma-70 region 2" evidence="6">
    <location>
        <begin position="62"/>
        <end position="102"/>
    </location>
</feature>
<keyword evidence="3" id="KW-0238">DNA-binding</keyword>
<dbReference type="PANTHER" id="PTHR43133:SF8">
    <property type="entry name" value="RNA POLYMERASE SIGMA FACTOR HI_1459-RELATED"/>
    <property type="match status" value="1"/>
</dbReference>
<dbReference type="Proteomes" id="UP000441032">
    <property type="component" value="Unassembled WGS sequence"/>
</dbReference>
<evidence type="ECO:0000256" key="1">
    <source>
        <dbReference type="ARBA" id="ARBA00023015"/>
    </source>
</evidence>
<sequence length="244" mass="27472">MIRDDLENQELTHLLRKFGDTGANGRVAERAQREFYHRVYKTIDLCALQTAKFNHEIAVVAVQETWLQILNSAHKYDPERSSVKTWVQRITQYCTLTELRKHYKEVRIRDALRTGGGPTEADDAPHADDDSHGNPLDGLTCPVPPRDDVGDAVYQQQVVAAAQACLETLPAGRSPNYRLAMELALDESLTYEAMKTVLQAHMPEGELLNSERVRGWVREAANRMRACLGRKLGMGKGTSKEKTK</sequence>
<dbReference type="GO" id="GO:0003677">
    <property type="term" value="F:DNA binding"/>
    <property type="evidence" value="ECO:0007669"/>
    <property type="project" value="UniProtKB-KW"/>
</dbReference>
<evidence type="ECO:0000256" key="2">
    <source>
        <dbReference type="ARBA" id="ARBA00023082"/>
    </source>
</evidence>
<feature type="region of interest" description="Disordered" evidence="5">
    <location>
        <begin position="111"/>
        <end position="142"/>
    </location>
</feature>
<dbReference type="InterPro" id="IPR039425">
    <property type="entry name" value="RNA_pol_sigma-70-like"/>
</dbReference>